<comment type="similarity">
    <text evidence="2 12">Belongs to the G-protein coupled receptor T2R family.</text>
</comment>
<sequence>MSIAVKTTLKIIVNMEIIIGYIGNGFIALVNFMLWVKRRKISLFDQVLTALATCRILLLCSLVMPLLIPVQFSEILLAIKTVRISNIIWIITNHFNLWISTILSIFYFLKIANFSHSIFLYLKWRLKKVLSCTLLMSLFFLFLNIVLLNICIDVWYDGSIINISYISNRRNFTQLYKSLMFTNSMFMFIPFTVSLTSFLLLIFSLGKHLKRMQHNARGSRDVSTMAHIKALQTGVTFLLLYIIFLFSVSVQVLSLELVDDNLITLWDRVIAIAFPSGHSCVLILGNNKLKQASALVWRWLRCKFKDTETKDP</sequence>
<evidence type="ECO:0000256" key="1">
    <source>
        <dbReference type="ARBA" id="ARBA00004141"/>
    </source>
</evidence>
<feature type="transmembrane region" description="Helical" evidence="14">
    <location>
        <begin position="230"/>
        <end position="253"/>
    </location>
</feature>
<evidence type="ECO:0000256" key="12">
    <source>
        <dbReference type="RuleBase" id="RU004423"/>
    </source>
</evidence>
<evidence type="ECO:0000256" key="2">
    <source>
        <dbReference type="ARBA" id="ARBA00007376"/>
    </source>
</evidence>
<keyword evidence="8 13" id="KW-0472">Membrane</keyword>
<dbReference type="Proteomes" id="UP000694906">
    <property type="component" value="Unplaced"/>
</dbReference>
<feature type="transmembrane region" description="Helical" evidence="14">
    <location>
        <begin position="47"/>
        <end position="67"/>
    </location>
</feature>
<dbReference type="RefSeq" id="XP_004845982.3">
    <property type="nucleotide sequence ID" value="XM_004845925.3"/>
</dbReference>
<evidence type="ECO:0000256" key="10">
    <source>
        <dbReference type="ARBA" id="ARBA00023180"/>
    </source>
</evidence>
<evidence type="ECO:0000256" key="11">
    <source>
        <dbReference type="ARBA" id="ARBA00023224"/>
    </source>
</evidence>
<keyword evidence="6 14" id="KW-1133">Transmembrane helix</keyword>
<evidence type="ECO:0000256" key="9">
    <source>
        <dbReference type="ARBA" id="ARBA00023170"/>
    </source>
</evidence>
<dbReference type="CDD" id="cd15019">
    <property type="entry name" value="7tm_TAS2R14-like"/>
    <property type="match status" value="1"/>
</dbReference>
<dbReference type="GeneID" id="101708990"/>
<dbReference type="GO" id="GO:0033038">
    <property type="term" value="F:bitter taste receptor activity"/>
    <property type="evidence" value="ECO:0007669"/>
    <property type="project" value="InterPro"/>
</dbReference>
<feature type="transmembrane region" description="Helical" evidence="14">
    <location>
        <begin position="12"/>
        <end position="35"/>
    </location>
</feature>
<dbReference type="GO" id="GO:0016020">
    <property type="term" value="C:membrane"/>
    <property type="evidence" value="ECO:0007669"/>
    <property type="project" value="UniProtKB-SubCell"/>
</dbReference>
<evidence type="ECO:0000256" key="8">
    <source>
        <dbReference type="ARBA" id="ARBA00023136"/>
    </source>
</evidence>
<evidence type="ECO:0000256" key="6">
    <source>
        <dbReference type="ARBA" id="ARBA00022989"/>
    </source>
</evidence>
<dbReference type="FunFam" id="1.20.1070.10:FF:000042">
    <property type="entry name" value="Taste receptor type 2 member 7"/>
    <property type="match status" value="1"/>
</dbReference>
<proteinExistence type="inferred from homology"/>
<comment type="subcellular location">
    <subcellularLocation>
        <location evidence="1 13">Membrane</location>
        <topology evidence="1 13">Multi-pass membrane protein</topology>
    </subcellularLocation>
</comment>
<keyword evidence="15" id="KW-1185">Reference proteome</keyword>
<feature type="transmembrane region" description="Helical" evidence="14">
    <location>
        <begin position="265"/>
        <end position="285"/>
    </location>
</feature>
<evidence type="ECO:0000256" key="14">
    <source>
        <dbReference type="SAM" id="Phobius"/>
    </source>
</evidence>
<keyword evidence="4 13" id="KW-0716">Sensory transduction</keyword>
<keyword evidence="5 13" id="KW-0812">Transmembrane</keyword>
<evidence type="ECO:0000313" key="16">
    <source>
        <dbReference type="RefSeq" id="XP_004845982.3"/>
    </source>
</evidence>
<evidence type="ECO:0000256" key="3">
    <source>
        <dbReference type="ARBA" id="ARBA00022480"/>
    </source>
</evidence>
<dbReference type="PANTHER" id="PTHR11394:SF23">
    <property type="entry name" value="TASTE RECEPTOR TYPE 2 MEMBER 14"/>
    <property type="match status" value="1"/>
</dbReference>
<gene>
    <name evidence="16" type="primary">LOC101708990</name>
</gene>
<dbReference type="AlphaFoldDB" id="A0AAX6P8L6"/>
<organism evidence="15 16">
    <name type="scientific">Heterocephalus glaber</name>
    <name type="common">Naked mole rat</name>
    <dbReference type="NCBI Taxonomy" id="10181"/>
    <lineage>
        <taxon>Eukaryota</taxon>
        <taxon>Metazoa</taxon>
        <taxon>Chordata</taxon>
        <taxon>Craniata</taxon>
        <taxon>Vertebrata</taxon>
        <taxon>Euteleostomi</taxon>
        <taxon>Mammalia</taxon>
        <taxon>Eutheria</taxon>
        <taxon>Euarchontoglires</taxon>
        <taxon>Glires</taxon>
        <taxon>Rodentia</taxon>
        <taxon>Hystricomorpha</taxon>
        <taxon>Bathyergidae</taxon>
        <taxon>Heterocephalus</taxon>
    </lineage>
</organism>
<dbReference type="Pfam" id="PF05296">
    <property type="entry name" value="TAS2R"/>
    <property type="match status" value="1"/>
</dbReference>
<reference evidence="16" key="1">
    <citation type="submission" date="2025-08" db="UniProtKB">
        <authorList>
            <consortium name="RefSeq"/>
        </authorList>
    </citation>
    <scope>IDENTIFICATION</scope>
</reference>
<keyword evidence="11 13" id="KW-0807">Transducer</keyword>
<evidence type="ECO:0000256" key="7">
    <source>
        <dbReference type="ARBA" id="ARBA00023040"/>
    </source>
</evidence>
<feature type="transmembrane region" description="Helical" evidence="14">
    <location>
        <begin position="185"/>
        <end position="209"/>
    </location>
</feature>
<feature type="transmembrane region" description="Helical" evidence="14">
    <location>
        <begin position="129"/>
        <end position="156"/>
    </location>
</feature>
<feature type="transmembrane region" description="Helical" evidence="14">
    <location>
        <begin position="87"/>
        <end position="109"/>
    </location>
</feature>
<keyword evidence="7 13" id="KW-0297">G-protein coupled receptor</keyword>
<keyword evidence="3 13" id="KW-0919">Taste</keyword>
<protein>
    <recommendedName>
        <fullName evidence="13">Taste receptor type 2</fullName>
    </recommendedName>
</protein>
<evidence type="ECO:0000313" key="15">
    <source>
        <dbReference type="Proteomes" id="UP000694906"/>
    </source>
</evidence>
<keyword evidence="9 13" id="KW-0675">Receptor</keyword>
<dbReference type="PANTHER" id="PTHR11394">
    <property type="entry name" value="TASTE RECEPTOR TYPE 2"/>
    <property type="match status" value="1"/>
</dbReference>
<evidence type="ECO:0000256" key="13">
    <source>
        <dbReference type="RuleBase" id="RU004424"/>
    </source>
</evidence>
<dbReference type="GO" id="GO:0004930">
    <property type="term" value="F:G protein-coupled receptor activity"/>
    <property type="evidence" value="ECO:0007669"/>
    <property type="project" value="UniProtKB-KW"/>
</dbReference>
<accession>A0AAX6P8L6</accession>
<name>A0AAX6P8L6_HETGA</name>
<dbReference type="InterPro" id="IPR007960">
    <property type="entry name" value="TAS2R"/>
</dbReference>
<dbReference type="SUPFAM" id="SSF81321">
    <property type="entry name" value="Family A G protein-coupled receptor-like"/>
    <property type="match status" value="1"/>
</dbReference>
<dbReference type="Gene3D" id="1.20.1070.10">
    <property type="entry name" value="Rhodopsin 7-helix transmembrane proteins"/>
    <property type="match status" value="1"/>
</dbReference>
<dbReference type="KEGG" id="hgl:101708990"/>
<keyword evidence="10" id="KW-0325">Glycoprotein</keyword>
<evidence type="ECO:0000256" key="5">
    <source>
        <dbReference type="ARBA" id="ARBA00022692"/>
    </source>
</evidence>
<evidence type="ECO:0000256" key="4">
    <source>
        <dbReference type="ARBA" id="ARBA00022606"/>
    </source>
</evidence>